<dbReference type="InterPro" id="IPR040681">
    <property type="entry name" value="HOATZ-like"/>
</dbReference>
<proteinExistence type="inferred from homology"/>
<reference evidence="4" key="2">
    <citation type="submission" date="2025-08" db="UniProtKB">
        <authorList>
            <consortium name="Ensembl"/>
        </authorList>
    </citation>
    <scope>IDENTIFICATION</scope>
</reference>
<evidence type="ECO:0000313" key="5">
    <source>
        <dbReference type="Proteomes" id="UP000472268"/>
    </source>
</evidence>
<evidence type="ECO:0000256" key="2">
    <source>
        <dbReference type="ARBA" id="ARBA00023657"/>
    </source>
</evidence>
<evidence type="ECO:0000256" key="1">
    <source>
        <dbReference type="ARBA" id="ARBA00023451"/>
    </source>
</evidence>
<dbReference type="OMA" id="TVCSERQ"/>
<dbReference type="Ensembl" id="ENSSSUT00005022628.1">
    <property type="protein sequence ID" value="ENSSSUP00005019781.1"/>
    <property type="gene ID" value="ENSSSUG00005012824.1"/>
</dbReference>
<evidence type="ECO:0000313" key="4">
    <source>
        <dbReference type="Ensembl" id="ENSSSUP00005019781.1"/>
    </source>
</evidence>
<dbReference type="PANTHER" id="PTHR47231">
    <property type="entry name" value="UPF0722 PROTEIN C11ORF88"/>
    <property type="match status" value="1"/>
</dbReference>
<evidence type="ECO:0000256" key="3">
    <source>
        <dbReference type="SAM" id="MobiDB-lite"/>
    </source>
</evidence>
<dbReference type="PANTHER" id="PTHR47231:SF1">
    <property type="entry name" value="CILIA- AND FLAGELLA-ASSOCIATED PROTEIN HOATZ"/>
    <property type="match status" value="1"/>
</dbReference>
<accession>A0A673UE92</accession>
<feature type="compositionally biased region" description="Basic residues" evidence="3">
    <location>
        <begin position="143"/>
        <end position="152"/>
    </location>
</feature>
<reference evidence="4" key="3">
    <citation type="submission" date="2025-09" db="UniProtKB">
        <authorList>
            <consortium name="Ensembl"/>
        </authorList>
    </citation>
    <scope>IDENTIFICATION</scope>
</reference>
<reference evidence="4 5" key="1">
    <citation type="submission" date="2019-05" db="EMBL/GenBank/DDBJ databases">
        <title>A Chromosome-scale Meerkat (S. suricatta) Genome Assembly.</title>
        <authorList>
            <person name="Dudchenko O."/>
            <person name="Lieberman Aiden E."/>
            <person name="Tung J."/>
            <person name="Barreiro L.B."/>
            <person name="Clutton-Brock T.H."/>
        </authorList>
    </citation>
    <scope>NUCLEOTIDE SEQUENCE [LARGE SCALE GENOMIC DNA]</scope>
</reference>
<name>A0A673UE92_SURSU</name>
<dbReference type="Proteomes" id="UP000472268">
    <property type="component" value="Chromosome 11"/>
</dbReference>
<dbReference type="Pfam" id="PF17664">
    <property type="entry name" value="HOATZ-like"/>
    <property type="match status" value="1"/>
</dbReference>
<feature type="region of interest" description="Disordered" evidence="3">
    <location>
        <begin position="134"/>
        <end position="169"/>
    </location>
</feature>
<keyword evidence="5" id="KW-1185">Reference proteome</keyword>
<sequence length="169" mass="19038">METTPAGGRPSPTEAVEICPQGLLVFTGSSEKDSNLAKQFWITSSMYPTNESQLVMSRGSRQRLPVARVSKGGSGSEKICFRPCFIEKNKSPDVTAETPRTQGSEEKEKYLQKAKRRDEILQLLRKQREERISKELISLPYKPKAKEHRAKKVTPESDKEDQEGVKALD</sequence>
<organism evidence="4 5">
    <name type="scientific">Suricata suricatta</name>
    <name type="common">Meerkat</name>
    <dbReference type="NCBI Taxonomy" id="37032"/>
    <lineage>
        <taxon>Eukaryota</taxon>
        <taxon>Metazoa</taxon>
        <taxon>Chordata</taxon>
        <taxon>Craniata</taxon>
        <taxon>Vertebrata</taxon>
        <taxon>Euteleostomi</taxon>
        <taxon>Mammalia</taxon>
        <taxon>Eutheria</taxon>
        <taxon>Laurasiatheria</taxon>
        <taxon>Carnivora</taxon>
        <taxon>Feliformia</taxon>
        <taxon>Herpestidae</taxon>
        <taxon>Suricata</taxon>
    </lineage>
</organism>
<comment type="similarity">
    <text evidence="1">Belongs to the HOATZ family.</text>
</comment>
<gene>
    <name evidence="4" type="primary">HOATZ</name>
</gene>
<feature type="region of interest" description="Disordered" evidence="3">
    <location>
        <begin position="91"/>
        <end position="111"/>
    </location>
</feature>
<protein>
    <recommendedName>
        <fullName evidence="2">Cilia- and flagella-associated protein HOATZ</fullName>
    </recommendedName>
</protein>
<dbReference type="AlphaFoldDB" id="A0A673UE92"/>
<feature type="compositionally biased region" description="Basic and acidic residues" evidence="3">
    <location>
        <begin position="153"/>
        <end position="169"/>
    </location>
</feature>
<dbReference type="GO" id="GO:0060271">
    <property type="term" value="P:cilium assembly"/>
    <property type="evidence" value="ECO:0007669"/>
    <property type="project" value="InterPro"/>
</dbReference>